<name>A0A4R3PQV5_RHISU</name>
<sequence>MKQPDSLIIAHHFPRQPAHLVAGRPGFFDDGFECGIFLEERAEPQRALVGFRMRKALQKEGSQRRIKAYGPLLVSFIPVVISTISGPACRNAGGGGSSPAWREEVHLKLLFGNSTRSGFAFIRANISLIKRVLVRADVEAGLRAEGLLKAEGPHAPLQQSKAAQPPIAPYLI</sequence>
<reference evidence="1 2" key="1">
    <citation type="submission" date="2019-03" db="EMBL/GenBank/DDBJ databases">
        <title>Genomic Encyclopedia of Type Strains, Phase IV (KMG-V): Genome sequencing to study the core and pangenomes of soil and plant-associated prokaryotes.</title>
        <authorList>
            <person name="Whitman W."/>
        </authorList>
    </citation>
    <scope>NUCLEOTIDE SEQUENCE [LARGE SCALE GENOMIC DNA]</scope>
    <source>
        <strain evidence="1 2">Hc14</strain>
    </source>
</reference>
<evidence type="ECO:0000313" key="1">
    <source>
        <dbReference type="EMBL" id="TCU04854.1"/>
    </source>
</evidence>
<organism evidence="1 2">
    <name type="scientific">Rhizobium sullae</name>
    <name type="common">Rhizobium hedysari</name>
    <dbReference type="NCBI Taxonomy" id="50338"/>
    <lineage>
        <taxon>Bacteria</taxon>
        <taxon>Pseudomonadati</taxon>
        <taxon>Pseudomonadota</taxon>
        <taxon>Alphaproteobacteria</taxon>
        <taxon>Hyphomicrobiales</taxon>
        <taxon>Rhizobiaceae</taxon>
        <taxon>Rhizobium/Agrobacterium group</taxon>
        <taxon>Rhizobium</taxon>
    </lineage>
</organism>
<dbReference type="AlphaFoldDB" id="A0A4R3PQV5"/>
<proteinExistence type="predicted"/>
<gene>
    <name evidence="1" type="ORF">EV132_13836</name>
</gene>
<protein>
    <submittedName>
        <fullName evidence="1">Uncharacterized protein</fullName>
    </submittedName>
</protein>
<evidence type="ECO:0000313" key="2">
    <source>
        <dbReference type="Proteomes" id="UP000294576"/>
    </source>
</evidence>
<dbReference type="EMBL" id="SMBH01000038">
    <property type="protein sequence ID" value="TCU04854.1"/>
    <property type="molecule type" value="Genomic_DNA"/>
</dbReference>
<dbReference type="Proteomes" id="UP000294576">
    <property type="component" value="Unassembled WGS sequence"/>
</dbReference>
<accession>A0A4R3PQV5</accession>
<comment type="caution">
    <text evidence="1">The sequence shown here is derived from an EMBL/GenBank/DDBJ whole genome shotgun (WGS) entry which is preliminary data.</text>
</comment>